<organism evidence="1">
    <name type="scientific">marine metagenome</name>
    <dbReference type="NCBI Taxonomy" id="408172"/>
    <lineage>
        <taxon>unclassified sequences</taxon>
        <taxon>metagenomes</taxon>
        <taxon>ecological metagenomes</taxon>
    </lineage>
</organism>
<name>A0A383BW91_9ZZZZ</name>
<accession>A0A383BW91</accession>
<sequence>MVLRLRHIDVITSNWLRSGIEPIRIGKRDGHTDRQTHRQTHGRTNIRFWGPSTQKALKGKKMWFIDVYV</sequence>
<dbReference type="AlphaFoldDB" id="A0A383BW91"/>
<evidence type="ECO:0000313" key="1">
    <source>
        <dbReference type="EMBL" id="SVE24073.1"/>
    </source>
</evidence>
<dbReference type="EMBL" id="UINC01203693">
    <property type="protein sequence ID" value="SVE24073.1"/>
    <property type="molecule type" value="Genomic_DNA"/>
</dbReference>
<reference evidence="1" key="1">
    <citation type="submission" date="2018-05" db="EMBL/GenBank/DDBJ databases">
        <authorList>
            <person name="Lanie J.A."/>
            <person name="Ng W.-L."/>
            <person name="Kazmierczak K.M."/>
            <person name="Andrzejewski T.M."/>
            <person name="Davidsen T.M."/>
            <person name="Wayne K.J."/>
            <person name="Tettelin H."/>
            <person name="Glass J.I."/>
            <person name="Rusch D."/>
            <person name="Podicherti R."/>
            <person name="Tsui H.-C.T."/>
            <person name="Winkler M.E."/>
        </authorList>
    </citation>
    <scope>NUCLEOTIDE SEQUENCE</scope>
</reference>
<protein>
    <submittedName>
        <fullName evidence="1">Uncharacterized protein</fullName>
    </submittedName>
</protein>
<proteinExistence type="predicted"/>
<gene>
    <name evidence="1" type="ORF">METZ01_LOCUS476927</name>
</gene>